<protein>
    <submittedName>
        <fullName evidence="1">STAS/SEC14 domain-containing protein</fullName>
    </submittedName>
</protein>
<sequence length="144" mass="15621">MTLQTPVSADRETLTVGTHQLALEPPDIALVRFVGDLSDADVARILDAFERFATATGRAYLLLDVAGVGHVTPEARRLAAMRQLPPAYAGLVVFGGTFQQQLVAKLVTTGGWFLRGRALGKPMPVCVKDERAARAWLVEQRDAH</sequence>
<dbReference type="OrthoDB" id="5513052at2"/>
<gene>
    <name evidence="1" type="ORF">E8A74_16050</name>
</gene>
<dbReference type="InterPro" id="IPR036513">
    <property type="entry name" value="STAS_dom_sf"/>
</dbReference>
<keyword evidence="2" id="KW-1185">Reference proteome</keyword>
<proteinExistence type="predicted"/>
<name>A0A4U1JEZ0_9BACT</name>
<dbReference type="RefSeq" id="WP_136929886.1">
    <property type="nucleotide sequence ID" value="NZ_SSMQ01000014.1"/>
</dbReference>
<accession>A0A4U1JEZ0</accession>
<dbReference type="SUPFAM" id="SSF52091">
    <property type="entry name" value="SpoIIaa-like"/>
    <property type="match status" value="1"/>
</dbReference>
<reference evidence="1 2" key="1">
    <citation type="submission" date="2019-04" db="EMBL/GenBank/DDBJ databases">
        <authorList>
            <person name="Li Y."/>
            <person name="Wang J."/>
        </authorList>
    </citation>
    <scope>NUCLEOTIDE SEQUENCE [LARGE SCALE GENOMIC DNA]</scope>
    <source>
        <strain evidence="1 2">DSM 14668</strain>
    </source>
</reference>
<dbReference type="EMBL" id="SSMQ01000014">
    <property type="protein sequence ID" value="TKD08426.1"/>
    <property type="molecule type" value="Genomic_DNA"/>
</dbReference>
<evidence type="ECO:0000313" key="2">
    <source>
        <dbReference type="Proteomes" id="UP000309215"/>
    </source>
</evidence>
<dbReference type="AlphaFoldDB" id="A0A4U1JEZ0"/>
<organism evidence="1 2">
    <name type="scientific">Polyangium fumosum</name>
    <dbReference type="NCBI Taxonomy" id="889272"/>
    <lineage>
        <taxon>Bacteria</taxon>
        <taxon>Pseudomonadati</taxon>
        <taxon>Myxococcota</taxon>
        <taxon>Polyangia</taxon>
        <taxon>Polyangiales</taxon>
        <taxon>Polyangiaceae</taxon>
        <taxon>Polyangium</taxon>
    </lineage>
</organism>
<dbReference type="Proteomes" id="UP000309215">
    <property type="component" value="Unassembled WGS sequence"/>
</dbReference>
<evidence type="ECO:0000313" key="1">
    <source>
        <dbReference type="EMBL" id="TKD08426.1"/>
    </source>
</evidence>
<comment type="caution">
    <text evidence="1">The sequence shown here is derived from an EMBL/GenBank/DDBJ whole genome shotgun (WGS) entry which is preliminary data.</text>
</comment>